<sequence length="203" mass="23506">MIDTVIFDVGGVLANYEQKTYFMHLGYSEEMSEKLKKATMDHPAWKEYDRGVLTDEEVRNRFKKDAPELAKEIDASLIHMHGLVTRRDTSIPWIKSLKKKNIKVYILSNFAKTALLDCADALDFRQYCDDCFFSCEHKVIKPDPAAFLTLFYLFHMAPCHAVFIDDTLPNIICARQFGLHGIHYQSQMQAEAELEKLLMMEND</sequence>
<gene>
    <name evidence="1" type="ORF">MOZ60_08920</name>
</gene>
<dbReference type="PANTHER" id="PTHR43611">
    <property type="entry name" value="ALPHA-D-GLUCOSE 1-PHOSPHATE PHOSPHATASE"/>
    <property type="match status" value="1"/>
</dbReference>
<dbReference type="Pfam" id="PF00702">
    <property type="entry name" value="Hydrolase"/>
    <property type="match status" value="1"/>
</dbReference>
<evidence type="ECO:0000313" key="2">
    <source>
        <dbReference type="Proteomes" id="UP001286174"/>
    </source>
</evidence>
<name>A0AB35U5W1_9FIRM</name>
<dbReference type="InterPro" id="IPR006439">
    <property type="entry name" value="HAD-SF_hydro_IA"/>
</dbReference>
<dbReference type="AlphaFoldDB" id="A0AB35U5W1"/>
<dbReference type="InterPro" id="IPR023214">
    <property type="entry name" value="HAD_sf"/>
</dbReference>
<proteinExistence type="predicted"/>
<keyword evidence="2" id="KW-1185">Reference proteome</keyword>
<reference evidence="1 2" key="1">
    <citation type="submission" date="2022-03" db="EMBL/GenBank/DDBJ databases">
        <title>Novel taxa within the pig intestine.</title>
        <authorList>
            <person name="Wylensek D."/>
            <person name="Bishof K."/>
            <person name="Afrizal A."/>
            <person name="Clavel T."/>
        </authorList>
    </citation>
    <scope>NUCLEOTIDE SEQUENCE [LARGE SCALE GENOMIC DNA]</scope>
    <source>
        <strain evidence="1 2">CLA-KB-P133</strain>
    </source>
</reference>
<dbReference type="Proteomes" id="UP001286174">
    <property type="component" value="Unassembled WGS sequence"/>
</dbReference>
<evidence type="ECO:0000313" key="1">
    <source>
        <dbReference type="EMBL" id="MDX8420214.1"/>
    </source>
</evidence>
<dbReference type="PRINTS" id="PR00413">
    <property type="entry name" value="HADHALOGNASE"/>
</dbReference>
<dbReference type="Gene3D" id="1.10.150.240">
    <property type="entry name" value="Putative phosphatase, domain 2"/>
    <property type="match status" value="1"/>
</dbReference>
<dbReference type="PANTHER" id="PTHR43611:SF3">
    <property type="entry name" value="FLAVIN MONONUCLEOTIDE HYDROLASE 1, CHLOROPLATIC"/>
    <property type="match status" value="1"/>
</dbReference>
<dbReference type="RefSeq" id="WP_370596420.1">
    <property type="nucleotide sequence ID" value="NZ_JALBUR010000026.1"/>
</dbReference>
<dbReference type="Gene3D" id="3.40.50.1000">
    <property type="entry name" value="HAD superfamily/HAD-like"/>
    <property type="match status" value="1"/>
</dbReference>
<dbReference type="NCBIfam" id="TIGR01509">
    <property type="entry name" value="HAD-SF-IA-v3"/>
    <property type="match status" value="1"/>
</dbReference>
<dbReference type="SFLD" id="SFLDS00003">
    <property type="entry name" value="Haloacid_Dehalogenase"/>
    <property type="match status" value="1"/>
</dbReference>
<comment type="caution">
    <text evidence="1">The sequence shown here is derived from an EMBL/GenBank/DDBJ whole genome shotgun (WGS) entry which is preliminary data.</text>
</comment>
<accession>A0AB35U5W1</accession>
<dbReference type="GO" id="GO:0016787">
    <property type="term" value="F:hydrolase activity"/>
    <property type="evidence" value="ECO:0007669"/>
    <property type="project" value="UniProtKB-KW"/>
</dbReference>
<protein>
    <submittedName>
        <fullName evidence="1">HAD-IA family hydrolase</fullName>
    </submittedName>
</protein>
<dbReference type="EMBL" id="JALBUR010000026">
    <property type="protein sequence ID" value="MDX8420214.1"/>
    <property type="molecule type" value="Genomic_DNA"/>
</dbReference>
<dbReference type="SUPFAM" id="SSF56784">
    <property type="entry name" value="HAD-like"/>
    <property type="match status" value="1"/>
</dbReference>
<keyword evidence="1" id="KW-0378">Hydrolase</keyword>
<dbReference type="InterPro" id="IPR036412">
    <property type="entry name" value="HAD-like_sf"/>
</dbReference>
<dbReference type="SFLD" id="SFLDG01129">
    <property type="entry name" value="C1.5:_HAD__Beta-PGM__Phosphata"/>
    <property type="match status" value="1"/>
</dbReference>
<organism evidence="1 2">
    <name type="scientific">Grylomicrobium aquisgranensis</name>
    <dbReference type="NCBI Taxonomy" id="2926318"/>
    <lineage>
        <taxon>Bacteria</taxon>
        <taxon>Bacillati</taxon>
        <taxon>Bacillota</taxon>
        <taxon>Erysipelotrichia</taxon>
        <taxon>Erysipelotrichales</taxon>
        <taxon>Erysipelotrichaceae</taxon>
        <taxon>Grylomicrobium</taxon>
    </lineage>
</organism>
<dbReference type="InterPro" id="IPR023198">
    <property type="entry name" value="PGP-like_dom2"/>
</dbReference>